<reference evidence="3 4" key="1">
    <citation type="submission" date="2022-05" db="EMBL/GenBank/DDBJ databases">
        <title>Chromosome-level reference genomes for two strains of Caenorhabditis briggsae: an improved platform for comparative genomics.</title>
        <authorList>
            <person name="Stevens L."/>
            <person name="Andersen E.C."/>
        </authorList>
    </citation>
    <scope>NUCLEOTIDE SEQUENCE [LARGE SCALE GENOMIC DNA]</scope>
    <source>
        <strain evidence="3">QX1410_ONT</strain>
        <tissue evidence="3">Whole-organism</tissue>
    </source>
</reference>
<evidence type="ECO:0000313" key="3">
    <source>
        <dbReference type="EMBL" id="ULU01750.1"/>
    </source>
</evidence>
<name>A0AAE9DD62_CAEBR</name>
<feature type="compositionally biased region" description="Basic and acidic residues" evidence="1">
    <location>
        <begin position="101"/>
        <end position="124"/>
    </location>
</feature>
<dbReference type="Proteomes" id="UP000827892">
    <property type="component" value="Chromosome III"/>
</dbReference>
<feature type="compositionally biased region" description="Polar residues" evidence="1">
    <location>
        <begin position="34"/>
        <end position="49"/>
    </location>
</feature>
<gene>
    <name evidence="3" type="ORF">L3Y34_001803</name>
</gene>
<accession>A0AAE9DD62</accession>
<dbReference type="AlphaFoldDB" id="A0AAE9DD62"/>
<keyword evidence="2" id="KW-0472">Membrane</keyword>
<evidence type="ECO:0000256" key="1">
    <source>
        <dbReference type="SAM" id="MobiDB-lite"/>
    </source>
</evidence>
<protein>
    <submittedName>
        <fullName evidence="3">Uncharacterized protein</fullName>
    </submittedName>
</protein>
<evidence type="ECO:0000313" key="4">
    <source>
        <dbReference type="Proteomes" id="UP000827892"/>
    </source>
</evidence>
<dbReference type="EMBL" id="CP090893">
    <property type="protein sequence ID" value="ULU01750.1"/>
    <property type="molecule type" value="Genomic_DNA"/>
</dbReference>
<feature type="transmembrane region" description="Helical" evidence="2">
    <location>
        <begin position="6"/>
        <end position="26"/>
    </location>
</feature>
<feature type="region of interest" description="Disordered" evidence="1">
    <location>
        <begin position="89"/>
        <end position="124"/>
    </location>
</feature>
<sequence length="124" mass="13885">MPYFQAVQFFHLLNIFFFSVLVLIGCEKKKPKSAESNASKNPLGPSNRNPGPASSHMYVDATTTKSIAYTQPYTKPVVTADNVLKTKSKNPYVKVESLENPQKEPPPKDMSKEMERSDTRTAMT</sequence>
<evidence type="ECO:0000256" key="2">
    <source>
        <dbReference type="SAM" id="Phobius"/>
    </source>
</evidence>
<organism evidence="3 4">
    <name type="scientific">Caenorhabditis briggsae</name>
    <dbReference type="NCBI Taxonomy" id="6238"/>
    <lineage>
        <taxon>Eukaryota</taxon>
        <taxon>Metazoa</taxon>
        <taxon>Ecdysozoa</taxon>
        <taxon>Nematoda</taxon>
        <taxon>Chromadorea</taxon>
        <taxon>Rhabditida</taxon>
        <taxon>Rhabditina</taxon>
        <taxon>Rhabditomorpha</taxon>
        <taxon>Rhabditoidea</taxon>
        <taxon>Rhabditidae</taxon>
        <taxon>Peloderinae</taxon>
        <taxon>Caenorhabditis</taxon>
    </lineage>
</organism>
<proteinExistence type="predicted"/>
<feature type="region of interest" description="Disordered" evidence="1">
    <location>
        <begin position="31"/>
        <end position="59"/>
    </location>
</feature>
<keyword evidence="2" id="KW-0812">Transmembrane</keyword>
<keyword evidence="2" id="KW-1133">Transmembrane helix</keyword>